<dbReference type="HOGENOM" id="CLU_2716165_0_0_9"/>
<proteinExistence type="predicted"/>
<dbReference type="STRING" id="226185.EF_2309"/>
<dbReference type="KEGG" id="efa:EF2309"/>
<evidence type="ECO:0000313" key="3">
    <source>
        <dbReference type="Proteomes" id="UP000001415"/>
    </source>
</evidence>
<evidence type="ECO:0000256" key="1">
    <source>
        <dbReference type="SAM" id="MobiDB-lite"/>
    </source>
</evidence>
<dbReference type="EMBL" id="AE016830">
    <property type="protein sequence ID" value="AAO82035.1"/>
    <property type="molecule type" value="Genomic_DNA"/>
</dbReference>
<protein>
    <submittedName>
        <fullName evidence="2">Uncharacterized protein</fullName>
    </submittedName>
</protein>
<gene>
    <name evidence="2" type="ordered locus">EF_2309</name>
</gene>
<name>Q832C9_ENTFA</name>
<evidence type="ECO:0000313" key="2">
    <source>
        <dbReference type="EMBL" id="AAO82035.1"/>
    </source>
</evidence>
<dbReference type="AlphaFoldDB" id="Q832C9"/>
<feature type="compositionally biased region" description="Basic and acidic residues" evidence="1">
    <location>
        <begin position="23"/>
        <end position="41"/>
    </location>
</feature>
<dbReference type="EnsemblBacteria" id="AAO82035">
    <property type="protein sequence ID" value="AAO82035"/>
    <property type="gene ID" value="EF_2309"/>
</dbReference>
<sequence>MFPLSGCGIIKSSRQMGKNAEVAGHEKQHDPKMGKTKEQGDAPRSPHPHGAAVAPHLYGDAPCPCLPGKIQG</sequence>
<dbReference type="Proteomes" id="UP000001415">
    <property type="component" value="Chromosome"/>
</dbReference>
<reference evidence="2 3" key="1">
    <citation type="journal article" date="2003" name="Science">
        <title>Role of mobile DNA in the evolution of vancomycin-resistant Enterococcus faecalis.</title>
        <authorList>
            <person name="Paulsen I."/>
            <person name="Banerjei L."/>
            <person name="Myers G.S.A."/>
            <person name="Nelson K.E."/>
            <person name="Seshadri R."/>
            <person name="Read T.D."/>
            <person name="Fouts D.E."/>
            <person name="Eisen J.A."/>
            <person name="Gill S.R."/>
            <person name="Heidelberg J.F."/>
            <person name="Tettelin H."/>
            <person name="Dodson R.J."/>
            <person name="Umayam L."/>
            <person name="Brinkac L."/>
            <person name="Beanan M."/>
            <person name="Daugherty S."/>
            <person name="DeBoy R.T."/>
            <person name="Durkin S."/>
            <person name="Kolonay J."/>
            <person name="Madupu R."/>
            <person name="Nelson W."/>
            <person name="Vamathevan J."/>
            <person name="Tran B."/>
            <person name="Upton J."/>
            <person name="Hansen T."/>
            <person name="Shetty J."/>
            <person name="Khouri H."/>
            <person name="Utterback T."/>
            <person name="Radune D."/>
            <person name="Ketchum K.A."/>
            <person name="Dougherty B.A."/>
            <person name="Fraser C.M."/>
        </authorList>
    </citation>
    <scope>NUCLEOTIDE SEQUENCE [LARGE SCALE GENOMIC DNA]</scope>
    <source>
        <strain evidence="3">ATCC 700802 / V583</strain>
    </source>
</reference>
<accession>Q832C9</accession>
<keyword evidence="3" id="KW-1185">Reference proteome</keyword>
<feature type="region of interest" description="Disordered" evidence="1">
    <location>
        <begin position="1"/>
        <end position="56"/>
    </location>
</feature>
<organism evidence="2 3">
    <name type="scientific">Enterococcus faecalis (strain ATCC 700802 / V583)</name>
    <dbReference type="NCBI Taxonomy" id="226185"/>
    <lineage>
        <taxon>Bacteria</taxon>
        <taxon>Bacillati</taxon>
        <taxon>Bacillota</taxon>
        <taxon>Bacilli</taxon>
        <taxon>Lactobacillales</taxon>
        <taxon>Enterococcaceae</taxon>
        <taxon>Enterococcus</taxon>
    </lineage>
</organism>